<dbReference type="Proteomes" id="UP000768180">
    <property type="component" value="Unassembled WGS sequence"/>
</dbReference>
<evidence type="ECO:0000313" key="2">
    <source>
        <dbReference type="EMBL" id="NSE15609.1"/>
    </source>
</evidence>
<evidence type="ECO:0000313" key="3">
    <source>
        <dbReference type="Proteomes" id="UP000768180"/>
    </source>
</evidence>
<dbReference type="Pfam" id="PF13358">
    <property type="entry name" value="DDE_3"/>
    <property type="match status" value="1"/>
</dbReference>
<sequence length="257" mass="29658">MCGNRIYISFPQKRIDQLPVSQADQIAQIWDSLIRPVQKDTFRFGCGLDSQVFSLQVTQFIDITVLIYSNHLTACYVWPCPAVIVKTSFHRKTAHDTINLAALHQFFFLLPVDLDNLHLISHSFECFRSQFYINSCRYTILIQIQEGTTAERFAEYLKTKLLSTLSEADIIVMDNVRSHHVKAVKQLLNSSKVTYLYLPPYSPDLNPIEKMRSKLKAFLRKEKIRMASELPSAISKGFLTIRPTDCIGWFHSCNYVQ</sequence>
<feature type="domain" description="Tc1-like transposase DDE" evidence="1">
    <location>
        <begin position="139"/>
        <end position="230"/>
    </location>
</feature>
<dbReference type="Gene3D" id="3.30.420.10">
    <property type="entry name" value="Ribonuclease H-like superfamily/Ribonuclease H"/>
    <property type="match status" value="1"/>
</dbReference>
<dbReference type="PANTHER" id="PTHR46564:SF1">
    <property type="entry name" value="TRANSPOSASE"/>
    <property type="match status" value="1"/>
</dbReference>
<keyword evidence="3" id="KW-1185">Reference proteome</keyword>
<proteinExistence type="predicted"/>
<dbReference type="PANTHER" id="PTHR46564">
    <property type="entry name" value="TRANSPOSASE"/>
    <property type="match status" value="1"/>
</dbReference>
<organism evidence="2 3">
    <name type="scientific">Fusicatenibacter saccharivorans</name>
    <dbReference type="NCBI Taxonomy" id="1150298"/>
    <lineage>
        <taxon>Bacteria</taxon>
        <taxon>Bacillati</taxon>
        <taxon>Bacillota</taxon>
        <taxon>Clostridia</taxon>
        <taxon>Lachnospirales</taxon>
        <taxon>Lachnospiraceae</taxon>
        <taxon>Fusicatenibacter</taxon>
    </lineage>
</organism>
<comment type="caution">
    <text evidence="2">The sequence shown here is derived from an EMBL/GenBank/DDBJ whole genome shotgun (WGS) entry which is preliminary data.</text>
</comment>
<reference evidence="2 3" key="1">
    <citation type="journal article" date="2020" name="Cell Host Microbe">
        <title>Functional and Genomic Variation between Human-Derived Isolates of Lachnospiraceae Reveals Inter- and Intra-Species Diversity.</title>
        <authorList>
            <person name="Sorbara M.T."/>
            <person name="Littmann E.R."/>
            <person name="Fontana E."/>
            <person name="Moody T.U."/>
            <person name="Kohout C.E."/>
            <person name="Gjonbalaj M."/>
            <person name="Eaton V."/>
            <person name="Seok R."/>
            <person name="Leiner I.M."/>
            <person name="Pamer E.G."/>
        </authorList>
    </citation>
    <scope>NUCLEOTIDE SEQUENCE [LARGE SCALE GENOMIC DNA]</scope>
    <source>
        <strain evidence="2 3">MSK.14.54</strain>
    </source>
</reference>
<gene>
    <name evidence="2" type="ORF">G5B05_04105</name>
</gene>
<accession>A0ABX2GBA9</accession>
<evidence type="ECO:0000259" key="1">
    <source>
        <dbReference type="Pfam" id="PF13358"/>
    </source>
</evidence>
<dbReference type="InterPro" id="IPR036397">
    <property type="entry name" value="RNaseH_sf"/>
</dbReference>
<dbReference type="InterPro" id="IPR038717">
    <property type="entry name" value="Tc1-like_DDE_dom"/>
</dbReference>
<dbReference type="EMBL" id="JAAITQ010000005">
    <property type="protein sequence ID" value="NSE15609.1"/>
    <property type="molecule type" value="Genomic_DNA"/>
</dbReference>
<protein>
    <recommendedName>
        <fullName evidence="1">Tc1-like transposase DDE domain-containing protein</fullName>
    </recommendedName>
</protein>
<name>A0ABX2GBA9_9FIRM</name>